<gene>
    <name evidence="2" type="ORF">CSB93_4541</name>
</gene>
<name>A0A2R3IRI2_9PSED</name>
<evidence type="ECO:0000256" key="1">
    <source>
        <dbReference type="SAM" id="MobiDB-lite"/>
    </source>
</evidence>
<proteinExistence type="predicted"/>
<dbReference type="AlphaFoldDB" id="A0A2R3IRI2"/>
<evidence type="ECO:0000313" key="2">
    <source>
        <dbReference type="EMBL" id="AVK04443.1"/>
    </source>
</evidence>
<dbReference type="Proteomes" id="UP000238390">
    <property type="component" value="Chromosome"/>
</dbReference>
<protein>
    <submittedName>
        <fullName evidence="2">Uncharacterized protein</fullName>
    </submittedName>
</protein>
<reference evidence="2 3" key="1">
    <citation type="submission" date="2018-02" db="EMBL/GenBank/DDBJ databases">
        <title>FDA/CDC Antimicrobial Resistant Isolate Bank Genome Sequencing.</title>
        <authorList>
            <person name="Benahmed F.H."/>
            <person name="Lutgring J.D."/>
            <person name="Yoo B."/>
            <person name="Machado M."/>
            <person name="Brown A."/>
            <person name="McAllister G."/>
            <person name="Perry A."/>
            <person name="Halpin A.L."/>
            <person name="Vavikolanu K."/>
            <person name="Ott S."/>
            <person name="Zhao X."/>
            <person name="Tallon L.J."/>
            <person name="Sadzewicz L."/>
            <person name="Aluvathingal J."/>
            <person name="Nadendla S."/>
            <person name="Voskania-kordi A."/>
            <person name="Simonyan V."/>
            <person name="Patel J."/>
            <person name="Shawar R.M."/>
        </authorList>
    </citation>
    <scope>NUCLEOTIDE SEQUENCE [LARGE SCALE GENOMIC DNA]</scope>
    <source>
        <strain evidence="2 3">AR_0356</strain>
    </source>
</reference>
<accession>A0A2R3IRI2</accession>
<dbReference type="EMBL" id="CP027169">
    <property type="protein sequence ID" value="AVK04443.1"/>
    <property type="molecule type" value="Genomic_DNA"/>
</dbReference>
<keyword evidence="3" id="KW-1185">Reference proteome</keyword>
<organism evidence="2 3">
    <name type="scientific">Pseudomonas paraeruginosa</name>
    <dbReference type="NCBI Taxonomy" id="2994495"/>
    <lineage>
        <taxon>Bacteria</taxon>
        <taxon>Pseudomonadati</taxon>
        <taxon>Pseudomonadota</taxon>
        <taxon>Gammaproteobacteria</taxon>
        <taxon>Pseudomonadales</taxon>
        <taxon>Pseudomonadaceae</taxon>
        <taxon>Pseudomonas</taxon>
    </lineage>
</organism>
<sequence length="43" mass="4734">MRRGNRGARGDRSGRTLARVGSPYQIRGRTPSKVSFEAFPADV</sequence>
<evidence type="ECO:0000313" key="3">
    <source>
        <dbReference type="Proteomes" id="UP000238390"/>
    </source>
</evidence>
<feature type="region of interest" description="Disordered" evidence="1">
    <location>
        <begin position="1"/>
        <end position="28"/>
    </location>
</feature>